<evidence type="ECO:0000313" key="2">
    <source>
        <dbReference type="EMBL" id="DAD49078.1"/>
    </source>
</evidence>
<evidence type="ECO:0000313" key="3">
    <source>
        <dbReference type="Proteomes" id="UP000607653"/>
    </source>
</evidence>
<gene>
    <name evidence="2" type="ORF">HUJ06_019015</name>
</gene>
<comment type="caution">
    <text evidence="2">The sequence shown here is derived from an EMBL/GenBank/DDBJ whole genome shotgun (WGS) entry which is preliminary data.</text>
</comment>
<dbReference type="Proteomes" id="UP000607653">
    <property type="component" value="Unassembled WGS sequence"/>
</dbReference>
<sequence>MQFPGMYHPPPQPAAIANPHHIVHGMGGNVGVAAASPGAQVGAYQQPQLGHLNWTTNF</sequence>
<dbReference type="PANTHER" id="PTHR47070:SF2">
    <property type="entry name" value="OS06G0206100 PROTEIN"/>
    <property type="match status" value="1"/>
</dbReference>
<dbReference type="AlphaFoldDB" id="A0A823A5J8"/>
<keyword evidence="3" id="KW-1185">Reference proteome</keyword>
<evidence type="ECO:0000256" key="1">
    <source>
        <dbReference type="SAM" id="MobiDB-lite"/>
    </source>
</evidence>
<dbReference type="PANTHER" id="PTHR47070">
    <property type="entry name" value="HYDROXYPROLINE-RICH GLYCOPROTEIN-LIKE"/>
    <property type="match status" value="1"/>
</dbReference>
<organism evidence="2 3">
    <name type="scientific">Nelumbo nucifera</name>
    <name type="common">Sacred lotus</name>
    <dbReference type="NCBI Taxonomy" id="4432"/>
    <lineage>
        <taxon>Eukaryota</taxon>
        <taxon>Viridiplantae</taxon>
        <taxon>Streptophyta</taxon>
        <taxon>Embryophyta</taxon>
        <taxon>Tracheophyta</taxon>
        <taxon>Spermatophyta</taxon>
        <taxon>Magnoliopsida</taxon>
        <taxon>Proteales</taxon>
        <taxon>Nelumbonaceae</taxon>
        <taxon>Nelumbo</taxon>
    </lineage>
</organism>
<proteinExistence type="predicted"/>
<feature type="region of interest" description="Disordered" evidence="1">
    <location>
        <begin position="1"/>
        <end position="20"/>
    </location>
</feature>
<name>A0A823A5J8_NELNU</name>
<dbReference type="EMBL" id="DUZY01000008">
    <property type="protein sequence ID" value="DAD49078.1"/>
    <property type="molecule type" value="Genomic_DNA"/>
</dbReference>
<accession>A0A823A5J8</accession>
<protein>
    <submittedName>
        <fullName evidence="2">Uncharacterized protein</fullName>
    </submittedName>
</protein>
<reference evidence="2 3" key="1">
    <citation type="journal article" date="2020" name="Mol. Biol. Evol.">
        <title>Distinct Expression and Methylation Patterns for Genes with Different Fates following a Single Whole-Genome Duplication in Flowering Plants.</title>
        <authorList>
            <person name="Shi T."/>
            <person name="Rahmani R.S."/>
            <person name="Gugger P.F."/>
            <person name="Wang M."/>
            <person name="Li H."/>
            <person name="Zhang Y."/>
            <person name="Li Z."/>
            <person name="Wang Q."/>
            <person name="Van de Peer Y."/>
            <person name="Marchal K."/>
            <person name="Chen J."/>
        </authorList>
    </citation>
    <scope>NUCLEOTIDE SEQUENCE [LARGE SCALE GENOMIC DNA]</scope>
    <source>
        <tissue evidence="2">Leaf</tissue>
    </source>
</reference>